<protein>
    <submittedName>
        <fullName evidence="2">Hippurate hydrolase</fullName>
        <ecNumber evidence="2">3.5.1.32</ecNumber>
    </submittedName>
</protein>
<dbReference type="PIRSF" id="PIRSF005962">
    <property type="entry name" value="Pept_M20D_amidohydro"/>
    <property type="match status" value="1"/>
</dbReference>
<dbReference type="EMBL" id="CAJPVI010000051">
    <property type="protein sequence ID" value="CAG2158882.1"/>
    <property type="molecule type" value="Genomic_DNA"/>
</dbReference>
<dbReference type="PANTHER" id="PTHR11014">
    <property type="entry name" value="PEPTIDASE M20 FAMILY MEMBER"/>
    <property type="match status" value="1"/>
</dbReference>
<dbReference type="Gene3D" id="3.40.630.10">
    <property type="entry name" value="Zn peptidases"/>
    <property type="match status" value="1"/>
</dbReference>
<reference evidence="2 3" key="1">
    <citation type="submission" date="2021-03" db="EMBL/GenBank/DDBJ databases">
        <authorList>
            <person name="Peeters C."/>
        </authorList>
    </citation>
    <scope>NUCLEOTIDE SEQUENCE [LARGE SCALE GENOMIC DNA]</scope>
    <source>
        <strain evidence="2 3">LMG 26411</strain>
    </source>
</reference>
<dbReference type="SUPFAM" id="SSF53187">
    <property type="entry name" value="Zn-dependent exopeptidases"/>
    <property type="match status" value="1"/>
</dbReference>
<dbReference type="InterPro" id="IPR017439">
    <property type="entry name" value="Amidohydrolase"/>
</dbReference>
<dbReference type="NCBIfam" id="TIGR01891">
    <property type="entry name" value="amidohydrolases"/>
    <property type="match status" value="1"/>
</dbReference>
<name>A0ABM8TRQ5_9BURK</name>
<dbReference type="InterPro" id="IPR002933">
    <property type="entry name" value="Peptidase_M20"/>
</dbReference>
<dbReference type="Proteomes" id="UP000672657">
    <property type="component" value="Unassembled WGS sequence"/>
</dbReference>
<comment type="caution">
    <text evidence="2">The sequence shown here is derived from an EMBL/GenBank/DDBJ whole genome shotgun (WGS) entry which is preliminary data.</text>
</comment>
<organism evidence="2 3">
    <name type="scientific">Cupriavidus numazuensis</name>
    <dbReference type="NCBI Taxonomy" id="221992"/>
    <lineage>
        <taxon>Bacteria</taxon>
        <taxon>Pseudomonadati</taxon>
        <taxon>Pseudomonadota</taxon>
        <taxon>Betaproteobacteria</taxon>
        <taxon>Burkholderiales</taxon>
        <taxon>Burkholderiaceae</taxon>
        <taxon>Cupriavidus</taxon>
    </lineage>
</organism>
<dbReference type="GO" id="GO:0047980">
    <property type="term" value="F:hippurate hydrolase activity"/>
    <property type="evidence" value="ECO:0007669"/>
    <property type="project" value="UniProtKB-EC"/>
</dbReference>
<dbReference type="SUPFAM" id="SSF55031">
    <property type="entry name" value="Bacterial exopeptidase dimerisation domain"/>
    <property type="match status" value="1"/>
</dbReference>
<keyword evidence="1 2" id="KW-0378">Hydrolase</keyword>
<dbReference type="RefSeq" id="WP_211957107.1">
    <property type="nucleotide sequence ID" value="NZ_CAJPVI010000051.1"/>
</dbReference>
<evidence type="ECO:0000256" key="1">
    <source>
        <dbReference type="ARBA" id="ARBA00022801"/>
    </source>
</evidence>
<dbReference type="PANTHER" id="PTHR11014:SF63">
    <property type="entry name" value="METALLOPEPTIDASE, PUTATIVE (AFU_ORTHOLOGUE AFUA_6G09600)-RELATED"/>
    <property type="match status" value="1"/>
</dbReference>
<keyword evidence="3" id="KW-1185">Reference proteome</keyword>
<accession>A0ABM8TRQ5</accession>
<dbReference type="EC" id="3.5.1.32" evidence="2"/>
<evidence type="ECO:0000313" key="2">
    <source>
        <dbReference type="EMBL" id="CAG2158882.1"/>
    </source>
</evidence>
<dbReference type="Gene3D" id="3.30.70.360">
    <property type="match status" value="1"/>
</dbReference>
<dbReference type="InterPro" id="IPR036264">
    <property type="entry name" value="Bact_exopeptidase_dim_dom"/>
</dbReference>
<proteinExistence type="predicted"/>
<evidence type="ECO:0000313" key="3">
    <source>
        <dbReference type="Proteomes" id="UP000672657"/>
    </source>
</evidence>
<sequence>MSPLLQIARRNIEEITAIRRDIHANPELGFEETRTAALIASKLSEWGIDVVEGLAKTGVVGTIRGRRGGGKTIGLRADMDALPMCEFNGFAHVSCRQGVMHACGHDGHTAMLLGAAQAIAASPDFAGTVHLIFQPAEEGRGGARAMLEEGLFERFPCERIFGMHTYPTLPLGTFGIRKHEMMAASGRFRVRFTGSGGHGGASPHTSVDLGLVAAHFLLGLQSIVARNVPPLETAIVSVGYVGGGNPNALNVIPAEIEIGGTMRAFTPEIQALIDRRIREHAEIFARTEGAQAEVETWWLADPLINDAGATDIAVAAAIDVVGAGAVNDNMQRVTAGEDFSSMMLERPGAYILIGNDRHAGDGGGNVHSPHYDFNDQALPFGIAYWISIVNKELEGRFGVE</sequence>
<dbReference type="Pfam" id="PF01546">
    <property type="entry name" value="Peptidase_M20"/>
    <property type="match status" value="1"/>
</dbReference>
<gene>
    <name evidence="2" type="primary">hipO_6</name>
    <name evidence="2" type="ORF">LMG26411_06271</name>
</gene>